<dbReference type="Pfam" id="PF21176">
    <property type="entry name" value="RecR_HhH"/>
    <property type="match status" value="1"/>
</dbReference>
<evidence type="ECO:0000256" key="4">
    <source>
        <dbReference type="ARBA" id="ARBA00022833"/>
    </source>
</evidence>
<dbReference type="GO" id="GO:0003677">
    <property type="term" value="F:DNA binding"/>
    <property type="evidence" value="ECO:0007669"/>
    <property type="project" value="UniProtKB-UniRule"/>
</dbReference>
<comment type="similarity">
    <text evidence="7">Belongs to the RecR family.</text>
</comment>
<keyword evidence="3 7" id="KW-0863">Zinc-finger</keyword>
<dbReference type="AlphaFoldDB" id="A0A1F6FNL7"/>
<dbReference type="InterPro" id="IPR034137">
    <property type="entry name" value="TOPRIM_RecR"/>
</dbReference>
<evidence type="ECO:0000259" key="8">
    <source>
        <dbReference type="PROSITE" id="PS50880"/>
    </source>
</evidence>
<dbReference type="PANTHER" id="PTHR30446:SF0">
    <property type="entry name" value="RECOMBINATION PROTEIN RECR"/>
    <property type="match status" value="1"/>
</dbReference>
<dbReference type="GO" id="GO:0006310">
    <property type="term" value="P:DNA recombination"/>
    <property type="evidence" value="ECO:0007669"/>
    <property type="project" value="UniProtKB-UniRule"/>
</dbReference>
<dbReference type="Gene3D" id="3.40.1360.10">
    <property type="match status" value="1"/>
</dbReference>
<keyword evidence="2 7" id="KW-0227">DNA damage</keyword>
<dbReference type="SUPFAM" id="SSF111304">
    <property type="entry name" value="Recombination protein RecR"/>
    <property type="match status" value="1"/>
</dbReference>
<evidence type="ECO:0000256" key="2">
    <source>
        <dbReference type="ARBA" id="ARBA00022763"/>
    </source>
</evidence>
<sequence length="201" mass="22901">MHYPETIQNLINNFTNLPGIGGKTAERLVFYLLKNLDENFLNNFSDNLNKIKKQIKICPTCGNYESNNECNICHDHKRDKSLMCVVAEVQDIYYLDKTHSFNAVYHVLGGLLEAAEGITPDKLNIRNLLERAENNQPREIILGFNPTVEGESTIIYLKKILRDKFPKIKITRLSRGLPMGGDLEYADEITLSSAIKNRSEV</sequence>
<organism evidence="9 10">
    <name type="scientific">Candidatus Kuenenbacteria bacterium RIFCSPHIGHO2_02_FULL_39_13</name>
    <dbReference type="NCBI Taxonomy" id="1798561"/>
    <lineage>
        <taxon>Bacteria</taxon>
        <taxon>Candidatus Kueneniibacteriota</taxon>
    </lineage>
</organism>
<feature type="zinc finger region" description="C4-type" evidence="7">
    <location>
        <begin position="58"/>
        <end position="73"/>
    </location>
</feature>
<dbReference type="Proteomes" id="UP000179136">
    <property type="component" value="Unassembled WGS sequence"/>
</dbReference>
<proteinExistence type="inferred from homology"/>
<dbReference type="InterPro" id="IPR023627">
    <property type="entry name" value="Rcmb_RecR"/>
</dbReference>
<reference evidence="9 10" key="1">
    <citation type="journal article" date="2016" name="Nat. Commun.">
        <title>Thousands of microbial genomes shed light on interconnected biogeochemical processes in an aquifer system.</title>
        <authorList>
            <person name="Anantharaman K."/>
            <person name="Brown C.T."/>
            <person name="Hug L.A."/>
            <person name="Sharon I."/>
            <person name="Castelle C.J."/>
            <person name="Probst A.J."/>
            <person name="Thomas B.C."/>
            <person name="Singh A."/>
            <person name="Wilkins M.J."/>
            <person name="Karaoz U."/>
            <person name="Brodie E.L."/>
            <person name="Williams K.H."/>
            <person name="Hubbard S.S."/>
            <person name="Banfield J.F."/>
        </authorList>
    </citation>
    <scope>NUCLEOTIDE SEQUENCE [LARGE SCALE GENOMIC DNA]</scope>
</reference>
<dbReference type="CDD" id="cd01025">
    <property type="entry name" value="TOPRIM_recR"/>
    <property type="match status" value="1"/>
</dbReference>
<dbReference type="Pfam" id="PF13662">
    <property type="entry name" value="Toprim_4"/>
    <property type="match status" value="1"/>
</dbReference>
<keyword evidence="1 7" id="KW-0479">Metal-binding</keyword>
<comment type="caution">
    <text evidence="9">The sequence shown here is derived from an EMBL/GenBank/DDBJ whole genome shotgun (WGS) entry which is preliminary data.</text>
</comment>
<evidence type="ECO:0000256" key="3">
    <source>
        <dbReference type="ARBA" id="ARBA00022771"/>
    </source>
</evidence>
<feature type="domain" description="Toprim" evidence="8">
    <location>
        <begin position="81"/>
        <end position="178"/>
    </location>
</feature>
<dbReference type="InterPro" id="IPR006171">
    <property type="entry name" value="TOPRIM_dom"/>
</dbReference>
<keyword evidence="4 7" id="KW-0862">Zinc</keyword>
<protein>
    <recommendedName>
        <fullName evidence="7">Recombination protein RecR</fullName>
    </recommendedName>
</protein>
<comment type="function">
    <text evidence="7">May play a role in DNA repair. It seems to be involved in an RecBC-independent recombinational process of DNA repair. It may act with RecF and RecO.</text>
</comment>
<dbReference type="NCBIfam" id="TIGR00615">
    <property type="entry name" value="recR"/>
    <property type="match status" value="1"/>
</dbReference>
<dbReference type="STRING" id="1798561.A3B87_02115"/>
<evidence type="ECO:0000313" key="9">
    <source>
        <dbReference type="EMBL" id="OGG87459.1"/>
    </source>
</evidence>
<dbReference type="HAMAP" id="MF_00017">
    <property type="entry name" value="RecR"/>
    <property type="match status" value="1"/>
</dbReference>
<dbReference type="Pfam" id="PF21175">
    <property type="entry name" value="RecR_C"/>
    <property type="match status" value="1"/>
</dbReference>
<name>A0A1F6FNL7_9BACT</name>
<dbReference type="EMBL" id="MFMW01000013">
    <property type="protein sequence ID" value="OGG87459.1"/>
    <property type="molecule type" value="Genomic_DNA"/>
</dbReference>
<dbReference type="PROSITE" id="PS50880">
    <property type="entry name" value="TOPRIM"/>
    <property type="match status" value="1"/>
</dbReference>
<accession>A0A1F6FNL7</accession>
<evidence type="ECO:0000256" key="5">
    <source>
        <dbReference type="ARBA" id="ARBA00023172"/>
    </source>
</evidence>
<evidence type="ECO:0000313" key="10">
    <source>
        <dbReference type="Proteomes" id="UP000179136"/>
    </source>
</evidence>
<dbReference type="PANTHER" id="PTHR30446">
    <property type="entry name" value="RECOMBINATION PROTEIN RECR"/>
    <property type="match status" value="1"/>
</dbReference>
<evidence type="ECO:0000256" key="1">
    <source>
        <dbReference type="ARBA" id="ARBA00022723"/>
    </source>
</evidence>
<dbReference type="Gene3D" id="6.10.250.240">
    <property type="match status" value="1"/>
</dbReference>
<dbReference type="GO" id="GO:0006281">
    <property type="term" value="P:DNA repair"/>
    <property type="evidence" value="ECO:0007669"/>
    <property type="project" value="UniProtKB-UniRule"/>
</dbReference>
<evidence type="ECO:0000256" key="6">
    <source>
        <dbReference type="ARBA" id="ARBA00023204"/>
    </source>
</evidence>
<dbReference type="GO" id="GO:0008270">
    <property type="term" value="F:zinc ion binding"/>
    <property type="evidence" value="ECO:0007669"/>
    <property type="project" value="UniProtKB-KW"/>
</dbReference>
<dbReference type="InterPro" id="IPR000093">
    <property type="entry name" value="DNA_Rcmb_RecR"/>
</dbReference>
<gene>
    <name evidence="7" type="primary">recR</name>
    <name evidence="9" type="ORF">A3B87_02115</name>
</gene>
<keyword evidence="6 7" id="KW-0234">DNA repair</keyword>
<keyword evidence="5 7" id="KW-0233">DNA recombination</keyword>
<dbReference type="Gene3D" id="1.10.8.420">
    <property type="entry name" value="RecR Domain 1"/>
    <property type="match status" value="1"/>
</dbReference>
<evidence type="ECO:0000256" key="7">
    <source>
        <dbReference type="HAMAP-Rule" id="MF_00017"/>
    </source>
</evidence>